<accession>A0ABM7QBU2</accession>
<comment type="subcellular location">
    <subcellularLocation>
        <location evidence="2">Cell inner membrane</location>
        <topology evidence="2">Multi-pass membrane protein</topology>
    </subcellularLocation>
</comment>
<evidence type="ECO:0000256" key="9">
    <source>
        <dbReference type="ARBA" id="ARBA00022989"/>
    </source>
</evidence>
<protein>
    <recommendedName>
        <fullName evidence="4">Lipopolysaccharide export system permease protein LptF</fullName>
    </recommendedName>
</protein>
<evidence type="ECO:0000256" key="4">
    <source>
        <dbReference type="ARBA" id="ARBA00014213"/>
    </source>
</evidence>
<evidence type="ECO:0000256" key="10">
    <source>
        <dbReference type="ARBA" id="ARBA00023136"/>
    </source>
</evidence>
<keyword evidence="8 12" id="KW-0812">Transmembrane</keyword>
<organism evidence="13 14">
    <name type="scientific">Lysobacter helvus</name>
    <dbReference type="NCBI Taxonomy" id="2675059"/>
    <lineage>
        <taxon>Bacteria</taxon>
        <taxon>Pseudomonadati</taxon>
        <taxon>Pseudomonadota</taxon>
        <taxon>Gammaproteobacteria</taxon>
        <taxon>Lysobacterales</taxon>
        <taxon>Lysobacteraceae</taxon>
        <taxon>Lysobacter</taxon>
    </lineage>
</organism>
<comment type="function">
    <text evidence="1">Part of the ABC transporter complex LptBFG involved in the translocation of lipopolysaccharide (LPS) from the inner membrane to the outer membrane.</text>
</comment>
<dbReference type="Pfam" id="PF03739">
    <property type="entry name" value="LptF_LptG"/>
    <property type="match status" value="1"/>
</dbReference>
<evidence type="ECO:0000256" key="3">
    <source>
        <dbReference type="ARBA" id="ARBA00007725"/>
    </source>
</evidence>
<evidence type="ECO:0000256" key="7">
    <source>
        <dbReference type="ARBA" id="ARBA00022519"/>
    </source>
</evidence>
<evidence type="ECO:0000313" key="13">
    <source>
        <dbReference type="EMBL" id="BCT94972.1"/>
    </source>
</evidence>
<feature type="transmembrane region" description="Helical" evidence="12">
    <location>
        <begin position="267"/>
        <end position="288"/>
    </location>
</feature>
<evidence type="ECO:0000313" key="14">
    <source>
        <dbReference type="Proteomes" id="UP000680514"/>
    </source>
</evidence>
<keyword evidence="6" id="KW-1003">Cell membrane</keyword>
<dbReference type="NCBIfam" id="TIGR04407">
    <property type="entry name" value="LptF_YjgP"/>
    <property type="match status" value="1"/>
</dbReference>
<comment type="subunit">
    <text evidence="11">Component of the lipopolysaccharide transport and assembly complex. The LptBFG transporter is composed of two ATP-binding proteins (LptB) and two transmembrane proteins (LptF and LptG).</text>
</comment>
<dbReference type="InterPro" id="IPR030922">
    <property type="entry name" value="LptF"/>
</dbReference>
<feature type="transmembrane region" description="Helical" evidence="12">
    <location>
        <begin position="12"/>
        <end position="33"/>
    </location>
</feature>
<proteinExistence type="inferred from homology"/>
<evidence type="ECO:0000256" key="5">
    <source>
        <dbReference type="ARBA" id="ARBA00022448"/>
    </source>
</evidence>
<dbReference type="RefSeq" id="WP_213436016.1">
    <property type="nucleotide sequence ID" value="NZ_AP024546.1"/>
</dbReference>
<keyword evidence="14" id="KW-1185">Reference proteome</keyword>
<feature type="transmembrane region" description="Helical" evidence="12">
    <location>
        <begin position="328"/>
        <end position="348"/>
    </location>
</feature>
<evidence type="ECO:0000256" key="12">
    <source>
        <dbReference type="SAM" id="Phobius"/>
    </source>
</evidence>
<dbReference type="EMBL" id="AP024546">
    <property type="protein sequence ID" value="BCT94972.1"/>
    <property type="molecule type" value="Genomic_DNA"/>
</dbReference>
<evidence type="ECO:0000256" key="8">
    <source>
        <dbReference type="ARBA" id="ARBA00022692"/>
    </source>
</evidence>
<evidence type="ECO:0000256" key="11">
    <source>
        <dbReference type="ARBA" id="ARBA00026081"/>
    </source>
</evidence>
<sequence>MPKLDRYLTREFTQSVFAAMVVLGLVSLGGVFADLLGEIARGKVPAGLLLSQLGLRLVDFLPILLPLSLMLGLLLALGRLYRDSEMPVLASIGIGPGRMLRPLMMVTLPVVAVIAVCALWLGPSAKRLGDQMVYEANRNLLITGLEPGKFTALPNNGGIVYVGGMSADGRTFTQMFVHRLEGERVDVSTSASGSLYLERDGTRYLRLDDGFRVEGPAGPGRDYRLMRYKRNELRLPDADIKRRKNDPELESTLDLLTDARPEAAAQLHWRIAPILLALAFALIAVPMARSAPRQARYGRVLMAFLGYLVGMNLTILGTQWISEGKSPAALGLWWLFLPLLAFAAWLYVRDGKMSTPKLRRAGASA</sequence>
<feature type="transmembrane region" description="Helical" evidence="12">
    <location>
        <begin position="300"/>
        <end position="322"/>
    </location>
</feature>
<dbReference type="PANTHER" id="PTHR33529:SF7">
    <property type="entry name" value="LIPOPOLYSACCHARIDE EXPORT SYSTEM PERMEASE PROTEIN LPTF"/>
    <property type="match status" value="1"/>
</dbReference>
<reference evidence="13 14" key="1">
    <citation type="submission" date="2021-03" db="EMBL/GenBank/DDBJ databases">
        <title>Complete Genome Sequences of Two Lysobacter Strains Isolated from Sea Water (Lysobacter caseinilyticus) and Soil (Lysobacter helvus) in South Korea.</title>
        <authorList>
            <person name="Watanabe Y."/>
            <person name="Arakawa K."/>
        </authorList>
    </citation>
    <scope>NUCLEOTIDE SEQUENCE [LARGE SCALE GENOMIC DNA]</scope>
    <source>
        <strain evidence="13 14">D10</strain>
    </source>
</reference>
<keyword evidence="9 12" id="KW-1133">Transmembrane helix</keyword>
<keyword evidence="5" id="KW-0813">Transport</keyword>
<feature type="transmembrane region" description="Helical" evidence="12">
    <location>
        <begin position="60"/>
        <end position="81"/>
    </location>
</feature>
<evidence type="ECO:0000256" key="1">
    <source>
        <dbReference type="ARBA" id="ARBA00002265"/>
    </source>
</evidence>
<evidence type="ECO:0000256" key="6">
    <source>
        <dbReference type="ARBA" id="ARBA00022475"/>
    </source>
</evidence>
<gene>
    <name evidence="13" type="ORF">LYSHEL_08430</name>
</gene>
<keyword evidence="7" id="KW-0997">Cell inner membrane</keyword>
<comment type="similarity">
    <text evidence="3">Belongs to the LptF/LptG family.</text>
</comment>
<feature type="transmembrane region" description="Helical" evidence="12">
    <location>
        <begin position="102"/>
        <end position="122"/>
    </location>
</feature>
<dbReference type="InterPro" id="IPR005495">
    <property type="entry name" value="LptG/LptF_permease"/>
</dbReference>
<dbReference type="Proteomes" id="UP000680514">
    <property type="component" value="Chromosome"/>
</dbReference>
<name>A0ABM7QBU2_9GAMM</name>
<keyword evidence="10 12" id="KW-0472">Membrane</keyword>
<dbReference type="PANTHER" id="PTHR33529">
    <property type="entry name" value="SLR0882 PROTEIN-RELATED"/>
    <property type="match status" value="1"/>
</dbReference>
<evidence type="ECO:0000256" key="2">
    <source>
        <dbReference type="ARBA" id="ARBA00004429"/>
    </source>
</evidence>